<feature type="transmembrane region" description="Helical" evidence="2">
    <location>
        <begin position="97"/>
        <end position="122"/>
    </location>
</feature>
<dbReference type="Pfam" id="PF06687">
    <property type="entry name" value="SUR7"/>
    <property type="match status" value="1"/>
</dbReference>
<sequence length="665" mass="68381">MVKPATPGFVVTLIATILLALVSFNVPVIKSISFLEASLTVDNVNGTIRLGTLGYCIELSSNGTTCSSPSVGYEFDPNALLGDSISFAQIPTVVVKWITYALFLHVIALGASAISAFFGLLAHVREMSMAYCSTCISGFAAFIALVAFVFDIVLFFIVKARVKSIDGTASFGAAIWMTLAALDAVKAEVDRKARQKNEIGLPAFPEHVPLNGNGKAQYLEEESDDEHHNPYRDEAAIGTATALGAGAGVAASGPRRQASGPAYRGGYAQGAPGTRAVDEYYNSSTTPSRSNTANTGYPPPPNRNYNGTPSQANSAYAQSMYSTTSGTQSAVSAPPMPTANTTTAAAIGTAAAAGAGAGYLAAQGYGHKNGGSSYHTAASSQHQQYPSAYSQYNDPYSQPQHQQQSSFNAETYNNTAALPGSLAAGGAAAAAYRATSPPRRQGSTPYDAYGNTGYTAAAGASGQQAAYSSAYNQPSGYNDNSNQYNNNNNNAGSSNYYGYGYGYDGYGAGGSQQQYQQHQQHQQQDRSYSLGGGGYGANVVPDTSASAAGAGAGVSAYGVTGVALTNSPPPMPTVDTSTSKVGVLNSGGVMSSPVKGPRSPTKGVSGYGYAQQGAVGAGVGAPQQQEHSSSQSSYEDSPPQYDATAGPSVTVPEWGSKGGLTNVSR</sequence>
<dbReference type="InParanoid" id="A0A286UTE7"/>
<comment type="caution">
    <text evidence="3">The sequence shown here is derived from an EMBL/GenBank/DDBJ whole genome shotgun (WGS) entry which is preliminary data.</text>
</comment>
<feature type="region of interest" description="Disordered" evidence="1">
    <location>
        <begin position="370"/>
        <end position="406"/>
    </location>
</feature>
<feature type="region of interest" description="Disordered" evidence="1">
    <location>
        <begin position="248"/>
        <end position="312"/>
    </location>
</feature>
<dbReference type="EMBL" id="NBII01000002">
    <property type="protein sequence ID" value="PAV22735.1"/>
    <property type="molecule type" value="Genomic_DNA"/>
</dbReference>
<feature type="compositionally biased region" description="Polar residues" evidence="1">
    <location>
        <begin position="281"/>
        <end position="293"/>
    </location>
</feature>
<proteinExistence type="predicted"/>
<evidence type="ECO:0000313" key="4">
    <source>
        <dbReference type="Proteomes" id="UP000217199"/>
    </source>
</evidence>
<dbReference type="InterPro" id="IPR051380">
    <property type="entry name" value="pH-response_reg_palI/RIM9"/>
</dbReference>
<feature type="region of interest" description="Disordered" evidence="1">
    <location>
        <begin position="469"/>
        <end position="491"/>
    </location>
</feature>
<dbReference type="GO" id="GO:0035838">
    <property type="term" value="C:growing cell tip"/>
    <property type="evidence" value="ECO:0007669"/>
    <property type="project" value="TreeGrafter"/>
</dbReference>
<feature type="transmembrane region" description="Helical" evidence="2">
    <location>
        <begin position="134"/>
        <end position="158"/>
    </location>
</feature>
<organism evidence="3 4">
    <name type="scientific">Pyrrhoderma noxium</name>
    <dbReference type="NCBI Taxonomy" id="2282107"/>
    <lineage>
        <taxon>Eukaryota</taxon>
        <taxon>Fungi</taxon>
        <taxon>Dikarya</taxon>
        <taxon>Basidiomycota</taxon>
        <taxon>Agaricomycotina</taxon>
        <taxon>Agaricomycetes</taxon>
        <taxon>Hymenochaetales</taxon>
        <taxon>Hymenochaetaceae</taxon>
        <taxon>Pyrrhoderma</taxon>
    </lineage>
</organism>
<dbReference type="GO" id="GO:0005886">
    <property type="term" value="C:plasma membrane"/>
    <property type="evidence" value="ECO:0007669"/>
    <property type="project" value="InterPro"/>
</dbReference>
<feature type="compositionally biased region" description="Polar residues" evidence="1">
    <location>
        <begin position="370"/>
        <end position="396"/>
    </location>
</feature>
<keyword evidence="2" id="KW-1133">Transmembrane helix</keyword>
<evidence type="ECO:0000313" key="3">
    <source>
        <dbReference type="EMBL" id="PAV22735.1"/>
    </source>
</evidence>
<protein>
    <submittedName>
        <fullName evidence="3">Pali-domain-containing</fullName>
    </submittedName>
</protein>
<feature type="compositionally biased region" description="Low complexity" evidence="1">
    <location>
        <begin position="511"/>
        <end position="522"/>
    </location>
</feature>
<keyword evidence="4" id="KW-1185">Reference proteome</keyword>
<feature type="compositionally biased region" description="Low complexity" evidence="1">
    <location>
        <begin position="607"/>
        <end position="641"/>
    </location>
</feature>
<dbReference type="OrthoDB" id="3365245at2759"/>
<keyword evidence="2" id="KW-0472">Membrane</keyword>
<gene>
    <name evidence="3" type="ORF">PNOK_0269200</name>
</gene>
<dbReference type="InterPro" id="IPR009571">
    <property type="entry name" value="SUR7/Rim9-like_fungi"/>
</dbReference>
<name>A0A286UTE7_9AGAM</name>
<feature type="compositionally biased region" description="Low complexity" evidence="1">
    <location>
        <begin position="397"/>
        <end position="406"/>
    </location>
</feature>
<dbReference type="PANTHER" id="PTHR28013">
    <property type="entry name" value="PROTEIN DCV1-RELATED"/>
    <property type="match status" value="1"/>
</dbReference>
<evidence type="ECO:0000256" key="2">
    <source>
        <dbReference type="SAM" id="Phobius"/>
    </source>
</evidence>
<dbReference type="PANTHER" id="PTHR28013:SF4">
    <property type="entry name" value="MARVEL DOMAIN-CONTAINING PROTEIN"/>
    <property type="match status" value="1"/>
</dbReference>
<accession>A0A286UTE7</accession>
<dbReference type="STRING" id="2282107.A0A286UTE7"/>
<dbReference type="GO" id="GO:0032153">
    <property type="term" value="C:cell division site"/>
    <property type="evidence" value="ECO:0007669"/>
    <property type="project" value="TreeGrafter"/>
</dbReference>
<keyword evidence="2" id="KW-0812">Transmembrane</keyword>
<dbReference type="Proteomes" id="UP000217199">
    <property type="component" value="Unassembled WGS sequence"/>
</dbReference>
<feature type="region of interest" description="Disordered" evidence="1">
    <location>
        <begin position="510"/>
        <end position="535"/>
    </location>
</feature>
<dbReference type="AlphaFoldDB" id="A0A286UTE7"/>
<evidence type="ECO:0000256" key="1">
    <source>
        <dbReference type="SAM" id="MobiDB-lite"/>
    </source>
</evidence>
<reference evidence="3 4" key="1">
    <citation type="journal article" date="2017" name="Mol. Ecol.">
        <title>Comparative and population genomic landscape of Phellinus noxius: A hypervariable fungus causing root rot in trees.</title>
        <authorList>
            <person name="Chung C.L."/>
            <person name="Lee T.J."/>
            <person name="Akiba M."/>
            <person name="Lee H.H."/>
            <person name="Kuo T.H."/>
            <person name="Liu D."/>
            <person name="Ke H.M."/>
            <person name="Yokoi T."/>
            <person name="Roa M.B."/>
            <person name="Lu M.J."/>
            <person name="Chang Y.Y."/>
            <person name="Ann P.J."/>
            <person name="Tsai J.N."/>
            <person name="Chen C.Y."/>
            <person name="Tzean S.S."/>
            <person name="Ota Y."/>
            <person name="Hattori T."/>
            <person name="Sahashi N."/>
            <person name="Liou R.F."/>
            <person name="Kikuchi T."/>
            <person name="Tsai I.J."/>
        </authorList>
    </citation>
    <scope>NUCLEOTIDE SEQUENCE [LARGE SCALE GENOMIC DNA]</scope>
    <source>
        <strain evidence="3 4">FFPRI411160</strain>
    </source>
</reference>
<feature type="region of interest" description="Disordered" evidence="1">
    <location>
        <begin position="568"/>
        <end position="665"/>
    </location>
</feature>